<dbReference type="CDD" id="cd11386">
    <property type="entry name" value="MCP_signal"/>
    <property type="match status" value="1"/>
</dbReference>
<keyword evidence="5" id="KW-1133">Transmembrane helix</keyword>
<comment type="caution">
    <text evidence="8">The sequence shown here is derived from an EMBL/GenBank/DDBJ whole genome shotgun (WGS) entry which is preliminary data.</text>
</comment>
<feature type="region of interest" description="Disordered" evidence="4">
    <location>
        <begin position="521"/>
        <end position="593"/>
    </location>
</feature>
<feature type="transmembrane region" description="Helical" evidence="5">
    <location>
        <begin position="191"/>
        <end position="210"/>
    </location>
</feature>
<gene>
    <name evidence="8" type="ORF">PSQ39_07430</name>
</gene>
<dbReference type="PANTHER" id="PTHR43531">
    <property type="entry name" value="PROTEIN ICFG"/>
    <property type="match status" value="1"/>
</dbReference>
<evidence type="ECO:0000259" key="7">
    <source>
        <dbReference type="PROSITE" id="PS50885"/>
    </source>
</evidence>
<dbReference type="CDD" id="cd06225">
    <property type="entry name" value="HAMP"/>
    <property type="match status" value="1"/>
</dbReference>
<protein>
    <submittedName>
        <fullName evidence="8">Methyl-accepting chemotaxis protein</fullName>
    </submittedName>
</protein>
<dbReference type="Pfam" id="PF00672">
    <property type="entry name" value="HAMP"/>
    <property type="match status" value="1"/>
</dbReference>
<evidence type="ECO:0000256" key="2">
    <source>
        <dbReference type="ARBA" id="ARBA00029447"/>
    </source>
</evidence>
<feature type="transmembrane region" description="Helical" evidence="5">
    <location>
        <begin position="12"/>
        <end position="32"/>
    </location>
</feature>
<dbReference type="EMBL" id="JAQSIO010000002">
    <property type="protein sequence ID" value="MDD0814458.1"/>
    <property type="molecule type" value="Genomic_DNA"/>
</dbReference>
<keyword evidence="3" id="KW-0807">Transducer</keyword>
<dbReference type="Gene3D" id="1.10.287.950">
    <property type="entry name" value="Methyl-accepting chemotaxis protein"/>
    <property type="match status" value="1"/>
</dbReference>
<keyword evidence="5" id="KW-0812">Transmembrane</keyword>
<dbReference type="InterPro" id="IPR004090">
    <property type="entry name" value="Chemotax_Me-accpt_rcpt"/>
</dbReference>
<dbReference type="PRINTS" id="PR00260">
    <property type="entry name" value="CHEMTRNSDUCR"/>
</dbReference>
<dbReference type="Proteomes" id="UP001528672">
    <property type="component" value="Unassembled WGS sequence"/>
</dbReference>
<dbReference type="RefSeq" id="WP_273926069.1">
    <property type="nucleotide sequence ID" value="NZ_JAQSIO010000002.1"/>
</dbReference>
<feature type="compositionally biased region" description="Low complexity" evidence="4">
    <location>
        <begin position="550"/>
        <end position="583"/>
    </location>
</feature>
<keyword evidence="9" id="KW-1185">Reference proteome</keyword>
<accession>A0ABT5MCZ4</accession>
<feature type="domain" description="HAMP" evidence="7">
    <location>
        <begin position="212"/>
        <end position="264"/>
    </location>
</feature>
<evidence type="ECO:0000313" key="9">
    <source>
        <dbReference type="Proteomes" id="UP001528672"/>
    </source>
</evidence>
<sequence>MSFRDLRIGYKLGFSFLLLVLATVLIGGVALVQLSRINANTQDIATNWLPSVKVLGDMRISLNRLRRSEGRMASAASPLDLETQTKAAADTKVLFLKQEGVYAPMVTAGRETELFNQYKSQRDAFFASQTRLLNFANSGNMAATLQYYEGESEASFLSLVDAIEKLAQLNEEGAKEASISAEASFTSSRTLLIAVLVFVVITASLLGWIITNMIKAPLAEAVRVARDIAAGNLSQPVPVQGRDEVGELLQALEDMRSSLAEVVSGVRRSADGVATASHEIAQGNNDLSARTEQQASALEETAASMEELGSTVKQNADNARSANQLALNASNVATQGGEVVAEVVSTMKGINDSSRKIADIIGVIDGIAFQTNILALNAAVEAARAGEQGRGFAVVASEVRSLAGRSAEAAREIKTLIGASVERVEQGTALVDRAGTTMTEVVSAIRRVTDIMGEISAASSEQSAGVSQVGEAVTQMDQATQQNAALVEQSAAAAGALTTQAQDLVRAVAVFRLAGDAMATASPSRPVAAPVHRSAPAVGAPSARPTPAVSHAKPASSQSPAPSLSAPKAHAPAPSASVASKASGGSEGDWESF</sequence>
<dbReference type="Pfam" id="PF12729">
    <property type="entry name" value="4HB_MCP_1"/>
    <property type="match status" value="1"/>
</dbReference>
<dbReference type="Pfam" id="PF00015">
    <property type="entry name" value="MCPsignal"/>
    <property type="match status" value="1"/>
</dbReference>
<dbReference type="InterPro" id="IPR004089">
    <property type="entry name" value="MCPsignal_dom"/>
</dbReference>
<comment type="similarity">
    <text evidence="2">Belongs to the methyl-accepting chemotaxis (MCP) protein family.</text>
</comment>
<name>A0ABT5MCZ4_9BURK</name>
<feature type="domain" description="Methyl-accepting transducer" evidence="6">
    <location>
        <begin position="269"/>
        <end position="498"/>
    </location>
</feature>
<dbReference type="PROSITE" id="PS50885">
    <property type="entry name" value="HAMP"/>
    <property type="match status" value="1"/>
</dbReference>
<dbReference type="SMART" id="SM00304">
    <property type="entry name" value="HAMP"/>
    <property type="match status" value="1"/>
</dbReference>
<evidence type="ECO:0000256" key="5">
    <source>
        <dbReference type="SAM" id="Phobius"/>
    </source>
</evidence>
<dbReference type="SUPFAM" id="SSF58104">
    <property type="entry name" value="Methyl-accepting chemotaxis protein (MCP) signaling domain"/>
    <property type="match status" value="1"/>
</dbReference>
<reference evidence="8 9" key="1">
    <citation type="submission" date="2023-02" db="EMBL/GenBank/DDBJ databases">
        <title>Bacterial whole genome sequence for Curvibacter sp. HBC28.</title>
        <authorList>
            <person name="Le V."/>
            <person name="Ko S.-R."/>
            <person name="Ahn C.-Y."/>
            <person name="Oh H.-M."/>
        </authorList>
    </citation>
    <scope>NUCLEOTIDE SEQUENCE [LARGE SCALE GENOMIC DNA]</scope>
    <source>
        <strain evidence="8 9">HBC28</strain>
    </source>
</reference>
<dbReference type="SMART" id="SM00283">
    <property type="entry name" value="MA"/>
    <property type="match status" value="1"/>
</dbReference>
<dbReference type="InterPro" id="IPR024478">
    <property type="entry name" value="HlyB_4HB_MCP"/>
</dbReference>
<organism evidence="8 9">
    <name type="scientific">Curvibacter microcysteis</name>
    <dbReference type="NCBI Taxonomy" id="3026419"/>
    <lineage>
        <taxon>Bacteria</taxon>
        <taxon>Pseudomonadati</taxon>
        <taxon>Pseudomonadota</taxon>
        <taxon>Betaproteobacteria</taxon>
        <taxon>Burkholderiales</taxon>
        <taxon>Comamonadaceae</taxon>
        <taxon>Curvibacter</taxon>
    </lineage>
</organism>
<evidence type="ECO:0000256" key="3">
    <source>
        <dbReference type="PROSITE-ProRule" id="PRU00284"/>
    </source>
</evidence>
<dbReference type="PANTHER" id="PTHR43531:SF14">
    <property type="entry name" value="METHYL-ACCEPTING CHEMOTAXIS PROTEIN I-RELATED"/>
    <property type="match status" value="1"/>
</dbReference>
<dbReference type="InterPro" id="IPR003660">
    <property type="entry name" value="HAMP_dom"/>
</dbReference>
<evidence type="ECO:0000313" key="8">
    <source>
        <dbReference type="EMBL" id="MDD0814458.1"/>
    </source>
</evidence>
<dbReference type="PROSITE" id="PS50111">
    <property type="entry name" value="CHEMOTAXIS_TRANSDUC_2"/>
    <property type="match status" value="1"/>
</dbReference>
<evidence type="ECO:0000256" key="4">
    <source>
        <dbReference type="SAM" id="MobiDB-lite"/>
    </source>
</evidence>
<evidence type="ECO:0000256" key="1">
    <source>
        <dbReference type="ARBA" id="ARBA00022481"/>
    </source>
</evidence>
<proteinExistence type="inferred from homology"/>
<evidence type="ECO:0000259" key="6">
    <source>
        <dbReference type="PROSITE" id="PS50111"/>
    </source>
</evidence>
<dbReference type="InterPro" id="IPR051310">
    <property type="entry name" value="MCP_chemotaxis"/>
</dbReference>
<keyword evidence="5" id="KW-0472">Membrane</keyword>
<keyword evidence="1" id="KW-0488">Methylation</keyword>